<feature type="region of interest" description="Disordered" evidence="1">
    <location>
        <begin position="19"/>
        <end position="40"/>
    </location>
</feature>
<feature type="transmembrane region" description="Helical" evidence="2">
    <location>
        <begin position="189"/>
        <end position="210"/>
    </location>
</feature>
<evidence type="ECO:0000313" key="4">
    <source>
        <dbReference type="Proteomes" id="UP000247498"/>
    </source>
</evidence>
<dbReference type="Proteomes" id="UP000247498">
    <property type="component" value="Unassembled WGS sequence"/>
</dbReference>
<dbReference type="EMBL" id="BDRX01000023">
    <property type="protein sequence ID" value="GBF91238.1"/>
    <property type="molecule type" value="Genomic_DNA"/>
</dbReference>
<gene>
    <name evidence="3" type="ORF">Rsub_03558</name>
</gene>
<name>A0A2V0NU99_9CHLO</name>
<accession>A0A2V0NU99</accession>
<reference evidence="3 4" key="1">
    <citation type="journal article" date="2018" name="Sci. Rep.">
        <title>Raphidocelis subcapitata (=Pseudokirchneriella subcapitata) provides an insight into genome evolution and environmental adaptations in the Sphaeropleales.</title>
        <authorList>
            <person name="Suzuki S."/>
            <person name="Yamaguchi H."/>
            <person name="Nakajima N."/>
            <person name="Kawachi M."/>
        </authorList>
    </citation>
    <scope>NUCLEOTIDE SEQUENCE [LARGE SCALE GENOMIC DNA]</scope>
    <source>
        <strain evidence="3 4">NIES-35</strain>
    </source>
</reference>
<protein>
    <recommendedName>
        <fullName evidence="5">DUF4281 domain-containing protein</fullName>
    </recommendedName>
</protein>
<keyword evidence="4" id="KW-1185">Reference proteome</keyword>
<keyword evidence="2" id="KW-0472">Membrane</keyword>
<dbReference type="InterPro" id="IPR025461">
    <property type="entry name" value="ABA4-like"/>
</dbReference>
<dbReference type="PANTHER" id="PTHR34543">
    <property type="entry name" value="PROTEIN ABA DEFICIENT 4, CHLOROPLASTIC"/>
    <property type="match status" value="1"/>
</dbReference>
<dbReference type="PANTHER" id="PTHR34543:SF1">
    <property type="entry name" value="PROTEIN ABA DEFICIENT 4, CHLOROPLASTIC"/>
    <property type="match status" value="1"/>
</dbReference>
<dbReference type="InParanoid" id="A0A2V0NU99"/>
<feature type="transmembrane region" description="Helical" evidence="2">
    <location>
        <begin position="143"/>
        <end position="169"/>
    </location>
</feature>
<evidence type="ECO:0000256" key="2">
    <source>
        <dbReference type="SAM" id="Phobius"/>
    </source>
</evidence>
<evidence type="ECO:0000313" key="3">
    <source>
        <dbReference type="EMBL" id="GBF91238.1"/>
    </source>
</evidence>
<dbReference type="Pfam" id="PF14108">
    <property type="entry name" value="ABA4-like"/>
    <property type="match status" value="1"/>
</dbReference>
<feature type="transmembrane region" description="Helical" evidence="2">
    <location>
        <begin position="105"/>
        <end position="123"/>
    </location>
</feature>
<feature type="transmembrane region" description="Helical" evidence="2">
    <location>
        <begin position="72"/>
        <end position="93"/>
    </location>
</feature>
<dbReference type="OrthoDB" id="196782at2759"/>
<keyword evidence="2" id="KW-1133">Transmembrane helix</keyword>
<dbReference type="FunCoup" id="A0A2V0NU99">
    <property type="interactions" value="212"/>
</dbReference>
<comment type="caution">
    <text evidence="3">The sequence shown here is derived from an EMBL/GenBank/DDBJ whole genome shotgun (WGS) entry which is preliminary data.</text>
</comment>
<evidence type="ECO:0008006" key="5">
    <source>
        <dbReference type="Google" id="ProtNLM"/>
    </source>
</evidence>
<proteinExistence type="predicted"/>
<organism evidence="3 4">
    <name type="scientific">Raphidocelis subcapitata</name>
    <dbReference type="NCBI Taxonomy" id="307507"/>
    <lineage>
        <taxon>Eukaryota</taxon>
        <taxon>Viridiplantae</taxon>
        <taxon>Chlorophyta</taxon>
        <taxon>core chlorophytes</taxon>
        <taxon>Chlorophyceae</taxon>
        <taxon>CS clade</taxon>
        <taxon>Sphaeropleales</taxon>
        <taxon>Selenastraceae</taxon>
        <taxon>Raphidocelis</taxon>
    </lineage>
</organism>
<dbReference type="AlphaFoldDB" id="A0A2V0NU99"/>
<evidence type="ECO:0000256" key="1">
    <source>
        <dbReference type="SAM" id="MobiDB-lite"/>
    </source>
</evidence>
<keyword evidence="2" id="KW-0812">Transmembrane</keyword>
<sequence>MLASLPLQGRALPLPSRSLKAAAPRRAGRAAAPQPGRRAASRAVRPQACLLWWRSKAAAAAPAAAVLLEPSAAFTAATVLVLPVYVAMIAFPAARLTRRFLDSPVLPLLLGVPYAVLFWQAWQGGALAAIADAVRASSPLPDAAALAGVFRTPVLTAMAWLHLLLLDLLQARAVLLDGLKNAVPTGHSIALCCMFGPLGVLSHLLTRWVVPRLKGSKAALAPFA</sequence>
<feature type="compositionally biased region" description="Low complexity" evidence="1">
    <location>
        <begin position="21"/>
        <end position="40"/>
    </location>
</feature>